<name>A0A2D3LIN3_PREIN</name>
<evidence type="ECO:0000313" key="2">
    <source>
        <dbReference type="Proteomes" id="UP000230742"/>
    </source>
</evidence>
<dbReference type="Proteomes" id="UP000230742">
    <property type="component" value="Chromosome 1"/>
</dbReference>
<sequence length="115" mass="13156">MVLVTTVSYIFTWRKYVNNNMNSSNSQYIVTLVEQKEPYTSNVAFSKYHILCVEKSPSPVNIFHNKNYRLTTLSSARYKNLLFCVPKAAVLHGKSVGFALQKSRFGNVKSKLLFP</sequence>
<dbReference type="AlphaFoldDB" id="A0A2D3LIN3"/>
<reference evidence="1 2" key="1">
    <citation type="submission" date="2017-11" db="EMBL/GenBank/DDBJ databases">
        <title>Genome sequencing of Prevotella intermedia KCOM 1949.</title>
        <authorList>
            <person name="Kook J.-K."/>
            <person name="Park S.-N."/>
            <person name="Lim Y.K."/>
        </authorList>
    </citation>
    <scope>NUCLEOTIDE SEQUENCE [LARGE SCALE GENOMIC DNA]</scope>
    <source>
        <strain evidence="1 2">KCOM 1949</strain>
    </source>
</reference>
<gene>
    <name evidence="1" type="ORF">CTM46_02495</name>
</gene>
<protein>
    <submittedName>
        <fullName evidence="1">Uncharacterized protein</fullName>
    </submittedName>
</protein>
<dbReference type="EMBL" id="CP024727">
    <property type="protein sequence ID" value="ATV30424.1"/>
    <property type="molecule type" value="Genomic_DNA"/>
</dbReference>
<proteinExistence type="predicted"/>
<organism evidence="1 2">
    <name type="scientific">Prevotella intermedia</name>
    <dbReference type="NCBI Taxonomy" id="28131"/>
    <lineage>
        <taxon>Bacteria</taxon>
        <taxon>Pseudomonadati</taxon>
        <taxon>Bacteroidota</taxon>
        <taxon>Bacteroidia</taxon>
        <taxon>Bacteroidales</taxon>
        <taxon>Prevotellaceae</taxon>
        <taxon>Prevotella</taxon>
    </lineage>
</organism>
<evidence type="ECO:0000313" key="1">
    <source>
        <dbReference type="EMBL" id="ATV30424.1"/>
    </source>
</evidence>
<accession>A0A2D3LIN3</accession>